<evidence type="ECO:0000313" key="4">
    <source>
        <dbReference type="Proteomes" id="UP000707731"/>
    </source>
</evidence>
<protein>
    <submittedName>
        <fullName evidence="3">Enoyl-CoA hydratase family protein</fullName>
    </submittedName>
</protein>
<dbReference type="InterPro" id="IPR001753">
    <property type="entry name" value="Enoyl-CoA_hydra/iso"/>
</dbReference>
<name>A0ABS0DKV3_9NOCA</name>
<dbReference type="NCBIfam" id="NF005879">
    <property type="entry name" value="PRK07827.1"/>
    <property type="match status" value="1"/>
</dbReference>
<dbReference type="Proteomes" id="UP000707731">
    <property type="component" value="Unassembled WGS sequence"/>
</dbReference>
<comment type="similarity">
    <text evidence="1">Belongs to the enoyl-CoA hydratase/isomerase family.</text>
</comment>
<evidence type="ECO:0000256" key="2">
    <source>
        <dbReference type="SAM" id="MobiDB-lite"/>
    </source>
</evidence>
<evidence type="ECO:0000313" key="3">
    <source>
        <dbReference type="EMBL" id="MBF6357343.1"/>
    </source>
</evidence>
<dbReference type="SUPFAM" id="SSF52096">
    <property type="entry name" value="ClpP/crotonase"/>
    <property type="match status" value="1"/>
</dbReference>
<dbReference type="PANTHER" id="PTHR42964:SF1">
    <property type="entry name" value="POLYKETIDE BIOSYNTHESIS ENOYL-COA HYDRATASE PKSH-RELATED"/>
    <property type="match status" value="1"/>
</dbReference>
<gene>
    <name evidence="3" type="ORF">IU449_22815</name>
</gene>
<dbReference type="InterPro" id="IPR051683">
    <property type="entry name" value="Enoyl-CoA_Hydratase/Isomerase"/>
</dbReference>
<dbReference type="Gene3D" id="3.90.226.10">
    <property type="entry name" value="2-enoyl-CoA Hydratase, Chain A, domain 1"/>
    <property type="match status" value="1"/>
</dbReference>
<dbReference type="EMBL" id="JADLQN010000005">
    <property type="protein sequence ID" value="MBF6357343.1"/>
    <property type="molecule type" value="Genomic_DNA"/>
</dbReference>
<proteinExistence type="inferred from homology"/>
<comment type="caution">
    <text evidence="3">The sequence shown here is derived from an EMBL/GenBank/DDBJ whole genome shotgun (WGS) entry which is preliminary data.</text>
</comment>
<dbReference type="PANTHER" id="PTHR42964">
    <property type="entry name" value="ENOYL-COA HYDRATASE"/>
    <property type="match status" value="1"/>
</dbReference>
<dbReference type="Gene3D" id="1.10.12.10">
    <property type="entry name" value="Lyase 2-enoyl-coa Hydratase, Chain A, domain 2"/>
    <property type="match status" value="1"/>
</dbReference>
<dbReference type="InterPro" id="IPR029045">
    <property type="entry name" value="ClpP/crotonase-like_dom_sf"/>
</dbReference>
<dbReference type="InterPro" id="IPR014748">
    <property type="entry name" value="Enoyl-CoA_hydra_C"/>
</dbReference>
<dbReference type="Pfam" id="PF00378">
    <property type="entry name" value="ECH_1"/>
    <property type="match status" value="1"/>
</dbReference>
<feature type="region of interest" description="Disordered" evidence="2">
    <location>
        <begin position="1"/>
        <end position="43"/>
    </location>
</feature>
<evidence type="ECO:0000256" key="1">
    <source>
        <dbReference type="ARBA" id="ARBA00005254"/>
    </source>
</evidence>
<dbReference type="CDD" id="cd06558">
    <property type="entry name" value="crotonase-like"/>
    <property type="match status" value="1"/>
</dbReference>
<keyword evidence="4" id="KW-1185">Reference proteome</keyword>
<reference evidence="3 4" key="1">
    <citation type="submission" date="2020-10" db="EMBL/GenBank/DDBJ databases">
        <title>Identification of Nocardia species via Next-generation sequencing and recognition of intraspecies genetic diversity.</title>
        <authorList>
            <person name="Li P."/>
            <person name="Li P."/>
            <person name="Lu B."/>
        </authorList>
    </citation>
    <scope>NUCLEOTIDE SEQUENCE [LARGE SCALE GENOMIC DNA]</scope>
    <source>
        <strain evidence="3 4">BJ06-0143</strain>
    </source>
</reference>
<accession>A0ABS0DKV3</accession>
<feature type="compositionally biased region" description="Low complexity" evidence="2">
    <location>
        <begin position="26"/>
        <end position="35"/>
    </location>
</feature>
<sequence length="299" mass="31268">MSDPRPSEGAASRPASSEAGVPGGVSSDAATSDDAPSGVEVSAATPPLVRYEVRDRFAVLTLDSPRNRNALSTRLVAELLRGLDDAAADPAVRGVVLAHTGNTFCAGADLTEASDADPAVAADQRTRTMIGVLRRLVDLPKPVVAQIEGNVRAGGMGIVAGCDLVVAGPSSSFALTEVRIGLAPFMISLTLLPRLDPRAASRYYLTGEKFDAAVAQQIGLVTVTADDPAAEVARLCAELRKGAPQGLAEAKRLVNAAVLAEFDRSAEELARRSASFFGTPEVREGMTAFLQRRPPHWAE</sequence>
<dbReference type="RefSeq" id="WP_195004194.1">
    <property type="nucleotide sequence ID" value="NZ_JADLQN010000005.1"/>
</dbReference>
<organism evidence="3 4">
    <name type="scientific">Nocardia higoensis</name>
    <dbReference type="NCBI Taxonomy" id="228599"/>
    <lineage>
        <taxon>Bacteria</taxon>
        <taxon>Bacillati</taxon>
        <taxon>Actinomycetota</taxon>
        <taxon>Actinomycetes</taxon>
        <taxon>Mycobacteriales</taxon>
        <taxon>Nocardiaceae</taxon>
        <taxon>Nocardia</taxon>
    </lineage>
</organism>